<dbReference type="InterPro" id="IPR001647">
    <property type="entry name" value="HTH_TetR"/>
</dbReference>
<evidence type="ECO:0000256" key="1">
    <source>
        <dbReference type="ARBA" id="ARBA00023125"/>
    </source>
</evidence>
<dbReference type="InterPro" id="IPR050109">
    <property type="entry name" value="HTH-type_TetR-like_transc_reg"/>
</dbReference>
<evidence type="ECO:0000313" key="5">
    <source>
        <dbReference type="EMBL" id="MFC0580986.1"/>
    </source>
</evidence>
<comment type="caution">
    <text evidence="5">The sequence shown here is derived from an EMBL/GenBank/DDBJ whole genome shotgun (WGS) entry which is preliminary data.</text>
</comment>
<dbReference type="PANTHER" id="PTHR30055:SF226">
    <property type="entry name" value="HTH-TYPE TRANSCRIPTIONAL REGULATOR PKSA"/>
    <property type="match status" value="1"/>
</dbReference>
<keyword evidence="1 2" id="KW-0238">DNA-binding</keyword>
<evidence type="ECO:0000259" key="4">
    <source>
        <dbReference type="PROSITE" id="PS50977"/>
    </source>
</evidence>
<accession>A0ABV6P8N8</accession>
<feature type="domain" description="HTH tetR-type" evidence="4">
    <location>
        <begin position="25"/>
        <end position="84"/>
    </location>
</feature>
<dbReference type="PROSITE" id="PS50977">
    <property type="entry name" value="HTH_TETR_2"/>
    <property type="match status" value="1"/>
</dbReference>
<feature type="compositionally biased region" description="Basic and acidic residues" evidence="3">
    <location>
        <begin position="11"/>
        <end position="21"/>
    </location>
</feature>
<dbReference type="RefSeq" id="WP_377457456.1">
    <property type="nucleotide sequence ID" value="NZ_JBHLUB010000001.1"/>
</dbReference>
<dbReference type="InterPro" id="IPR009057">
    <property type="entry name" value="Homeodomain-like_sf"/>
</dbReference>
<organism evidence="5 6">
    <name type="scientific">Micrococcoides hystricis</name>
    <dbReference type="NCBI Taxonomy" id="1572761"/>
    <lineage>
        <taxon>Bacteria</taxon>
        <taxon>Bacillati</taxon>
        <taxon>Actinomycetota</taxon>
        <taxon>Actinomycetes</taxon>
        <taxon>Micrococcales</taxon>
        <taxon>Micrococcaceae</taxon>
        <taxon>Micrococcoides</taxon>
    </lineage>
</organism>
<sequence>MNTKATNFRADPPDGRTARWESHRQARRVELLHQARKAVHRRGPNVSMDDIAETAGTSKSVFYRYFGDKSGLQAALAELISDEMVPMFTTDETVGTSPAEGMRSMVHSYLAMAAASPNVYFFVTERISGVTDSTDSFAGLFATLEEQFSIHYRRHLSAVAPDFTPDELSWLWPKAAIGLVRATGEAWLAEPKTDQTPDLTAMTDRITEWLLLGLSRQQRAPKEVK</sequence>
<evidence type="ECO:0000256" key="3">
    <source>
        <dbReference type="SAM" id="MobiDB-lite"/>
    </source>
</evidence>
<reference evidence="5 6" key="1">
    <citation type="submission" date="2024-09" db="EMBL/GenBank/DDBJ databases">
        <authorList>
            <person name="Sun Q."/>
            <person name="Mori K."/>
        </authorList>
    </citation>
    <scope>NUCLEOTIDE SEQUENCE [LARGE SCALE GENOMIC DNA]</scope>
    <source>
        <strain evidence="5 6">NCAIM B.02604</strain>
    </source>
</reference>
<evidence type="ECO:0000313" key="6">
    <source>
        <dbReference type="Proteomes" id="UP001589862"/>
    </source>
</evidence>
<dbReference type="SUPFAM" id="SSF46689">
    <property type="entry name" value="Homeodomain-like"/>
    <property type="match status" value="1"/>
</dbReference>
<feature type="DNA-binding region" description="H-T-H motif" evidence="2">
    <location>
        <begin position="47"/>
        <end position="66"/>
    </location>
</feature>
<dbReference type="EMBL" id="JBHLUB010000001">
    <property type="protein sequence ID" value="MFC0580986.1"/>
    <property type="molecule type" value="Genomic_DNA"/>
</dbReference>
<name>A0ABV6P8N8_9MICC</name>
<dbReference type="Proteomes" id="UP001589862">
    <property type="component" value="Unassembled WGS sequence"/>
</dbReference>
<feature type="region of interest" description="Disordered" evidence="3">
    <location>
        <begin position="1"/>
        <end position="21"/>
    </location>
</feature>
<dbReference type="PANTHER" id="PTHR30055">
    <property type="entry name" value="HTH-TYPE TRANSCRIPTIONAL REGULATOR RUTR"/>
    <property type="match status" value="1"/>
</dbReference>
<proteinExistence type="predicted"/>
<keyword evidence="6" id="KW-1185">Reference proteome</keyword>
<dbReference type="Gene3D" id="1.10.357.10">
    <property type="entry name" value="Tetracycline Repressor, domain 2"/>
    <property type="match status" value="1"/>
</dbReference>
<gene>
    <name evidence="5" type="ORF">ACFFFR_01100</name>
</gene>
<evidence type="ECO:0000256" key="2">
    <source>
        <dbReference type="PROSITE-ProRule" id="PRU00335"/>
    </source>
</evidence>
<protein>
    <submittedName>
        <fullName evidence="5">TetR/AcrR family transcriptional regulator</fullName>
    </submittedName>
</protein>
<dbReference type="Pfam" id="PF00440">
    <property type="entry name" value="TetR_N"/>
    <property type="match status" value="1"/>
</dbReference>